<sequence>MHYPTCSLFQICFQWFYQFTQKGQKEKHAKNFSQLFAFTPRFTEEHFPFSNSNTPSAPTRADNKRKTPQEIICVIKSISGSAPHLKKENPTDP</sequence>
<comment type="caution">
    <text evidence="2">The sequence shown here is derived from an EMBL/GenBank/DDBJ whole genome shotgun (WGS) entry which is preliminary data.</text>
</comment>
<evidence type="ECO:0000313" key="2">
    <source>
        <dbReference type="EMBL" id="GIX87572.1"/>
    </source>
</evidence>
<protein>
    <submittedName>
        <fullName evidence="2">Uncharacterized protein</fullName>
    </submittedName>
</protein>
<name>A0AAV4NRX6_CAEEX</name>
<gene>
    <name evidence="2" type="ORF">CEXT_321491</name>
</gene>
<accession>A0AAV4NRX6</accession>
<feature type="region of interest" description="Disordered" evidence="1">
    <location>
        <begin position="47"/>
        <end position="66"/>
    </location>
</feature>
<dbReference type="Proteomes" id="UP001054945">
    <property type="component" value="Unassembled WGS sequence"/>
</dbReference>
<proteinExistence type="predicted"/>
<dbReference type="EMBL" id="BPLR01003690">
    <property type="protein sequence ID" value="GIX87572.1"/>
    <property type="molecule type" value="Genomic_DNA"/>
</dbReference>
<reference evidence="2 3" key="1">
    <citation type="submission" date="2021-06" db="EMBL/GenBank/DDBJ databases">
        <title>Caerostris extrusa draft genome.</title>
        <authorList>
            <person name="Kono N."/>
            <person name="Arakawa K."/>
        </authorList>
    </citation>
    <scope>NUCLEOTIDE SEQUENCE [LARGE SCALE GENOMIC DNA]</scope>
</reference>
<evidence type="ECO:0000313" key="3">
    <source>
        <dbReference type="Proteomes" id="UP001054945"/>
    </source>
</evidence>
<keyword evidence="3" id="KW-1185">Reference proteome</keyword>
<dbReference type="AlphaFoldDB" id="A0AAV4NRX6"/>
<organism evidence="2 3">
    <name type="scientific">Caerostris extrusa</name>
    <name type="common">Bark spider</name>
    <name type="synonym">Caerostris bankana</name>
    <dbReference type="NCBI Taxonomy" id="172846"/>
    <lineage>
        <taxon>Eukaryota</taxon>
        <taxon>Metazoa</taxon>
        <taxon>Ecdysozoa</taxon>
        <taxon>Arthropoda</taxon>
        <taxon>Chelicerata</taxon>
        <taxon>Arachnida</taxon>
        <taxon>Araneae</taxon>
        <taxon>Araneomorphae</taxon>
        <taxon>Entelegynae</taxon>
        <taxon>Araneoidea</taxon>
        <taxon>Araneidae</taxon>
        <taxon>Caerostris</taxon>
    </lineage>
</organism>
<evidence type="ECO:0000256" key="1">
    <source>
        <dbReference type="SAM" id="MobiDB-lite"/>
    </source>
</evidence>